<dbReference type="GO" id="GO:0044209">
    <property type="term" value="P:AMP salvage"/>
    <property type="evidence" value="ECO:0007669"/>
    <property type="project" value="UniProtKB-UniRule"/>
</dbReference>
<keyword evidence="5 7" id="KW-0067">ATP-binding</keyword>
<dbReference type="OrthoDB" id="9805030at2"/>
<feature type="binding site" evidence="5">
    <location>
        <position position="154"/>
    </location>
    <ligand>
        <name>AMP</name>
        <dbReference type="ChEBI" id="CHEBI:456215"/>
    </ligand>
</feature>
<keyword evidence="1 5" id="KW-0808">Transferase</keyword>
<feature type="binding site" evidence="5">
    <location>
        <begin position="17"/>
        <end position="22"/>
    </location>
    <ligand>
        <name>ATP</name>
        <dbReference type="ChEBI" id="CHEBI:30616"/>
    </ligand>
</feature>
<evidence type="ECO:0000256" key="4">
    <source>
        <dbReference type="ARBA" id="ARBA00022777"/>
    </source>
</evidence>
<evidence type="ECO:0000256" key="7">
    <source>
        <dbReference type="RuleBase" id="RU003331"/>
    </source>
</evidence>
<proteinExistence type="inferred from homology"/>
<dbReference type="Gene3D" id="3.40.50.300">
    <property type="entry name" value="P-loop containing nucleotide triphosphate hydrolases"/>
    <property type="match status" value="1"/>
</dbReference>
<comment type="function">
    <text evidence="5">Catalyzes the reversible transfer of the terminal phosphate group between ATP and AMP. Plays an important role in cellular energy homeostasis and in adenine nucleotide metabolism.</text>
</comment>
<dbReference type="AlphaFoldDB" id="A0A517QW93"/>
<dbReference type="InterPro" id="IPR027417">
    <property type="entry name" value="P-loop_NTPase"/>
</dbReference>
<comment type="domain">
    <text evidence="5">Consists of three domains, a large central CORE domain and two small peripheral domains, NMPbind and LID, which undergo movements during catalysis. The LID domain closes over the site of phosphoryl transfer upon ATP binding. Assembling and dissambling the active center during each catalytic cycle provides an effective means to prevent ATP hydrolysis.</text>
</comment>
<dbReference type="PROSITE" id="PS00113">
    <property type="entry name" value="ADENYLATE_KINASE"/>
    <property type="match status" value="1"/>
</dbReference>
<keyword evidence="5" id="KW-0963">Cytoplasm</keyword>
<keyword evidence="9" id="KW-1185">Reference proteome</keyword>
<organism evidence="8 9">
    <name type="scientific">Stratiformator vulcanicus</name>
    <dbReference type="NCBI Taxonomy" id="2527980"/>
    <lineage>
        <taxon>Bacteria</taxon>
        <taxon>Pseudomonadati</taxon>
        <taxon>Planctomycetota</taxon>
        <taxon>Planctomycetia</taxon>
        <taxon>Planctomycetales</taxon>
        <taxon>Planctomycetaceae</taxon>
        <taxon>Stratiformator</taxon>
    </lineage>
</organism>
<comment type="pathway">
    <text evidence="5">Purine metabolism; AMP biosynthesis via salvage pathway; AMP from ADP: step 1/1.</text>
</comment>
<evidence type="ECO:0000256" key="1">
    <source>
        <dbReference type="ARBA" id="ARBA00022679"/>
    </source>
</evidence>
<dbReference type="Pfam" id="PF00406">
    <property type="entry name" value="ADK"/>
    <property type="match status" value="1"/>
</dbReference>
<dbReference type="Proteomes" id="UP000317318">
    <property type="component" value="Chromosome"/>
</dbReference>
<dbReference type="SUPFAM" id="SSF52540">
    <property type="entry name" value="P-loop containing nucleoside triphosphate hydrolases"/>
    <property type="match status" value="1"/>
</dbReference>
<dbReference type="InterPro" id="IPR000850">
    <property type="entry name" value="Adenylat/UMP-CMP_kin"/>
</dbReference>
<dbReference type="InterPro" id="IPR033690">
    <property type="entry name" value="Adenylat_kinase_CS"/>
</dbReference>
<dbReference type="PRINTS" id="PR00094">
    <property type="entry name" value="ADENYLTKNASE"/>
</dbReference>
<dbReference type="HAMAP" id="MF_00235">
    <property type="entry name" value="Adenylate_kinase_Adk"/>
    <property type="match status" value="1"/>
</dbReference>
<accession>A0A517QW93</accession>
<dbReference type="PANTHER" id="PTHR23359">
    <property type="entry name" value="NUCLEOTIDE KINASE"/>
    <property type="match status" value="1"/>
</dbReference>
<feature type="binding site" evidence="5">
    <location>
        <position position="38"/>
    </location>
    <ligand>
        <name>AMP</name>
        <dbReference type="ChEBI" id="CHEBI:456215"/>
    </ligand>
</feature>
<keyword evidence="3 5" id="KW-0547">Nucleotide-binding</keyword>
<comment type="similarity">
    <text evidence="5 6">Belongs to the adenylate kinase family.</text>
</comment>
<protein>
    <recommendedName>
        <fullName evidence="5 7">Adenylate kinase</fullName>
        <shortName evidence="5">AK</shortName>
        <ecNumber evidence="5 7">2.7.4.3</ecNumber>
    </recommendedName>
    <alternativeName>
        <fullName evidence="5">ATP-AMP transphosphorylase</fullName>
    </alternativeName>
    <alternativeName>
        <fullName evidence="5">ATP:AMP phosphotransferase</fullName>
    </alternativeName>
    <alternativeName>
        <fullName evidence="5">Adenylate monophosphate kinase</fullName>
    </alternativeName>
</protein>
<dbReference type="GO" id="GO:0005524">
    <property type="term" value="F:ATP binding"/>
    <property type="evidence" value="ECO:0007669"/>
    <property type="project" value="UniProtKB-UniRule"/>
</dbReference>
<gene>
    <name evidence="5 8" type="primary">adk</name>
    <name evidence="8" type="ORF">Pan189_01930</name>
</gene>
<dbReference type="EC" id="2.7.4.3" evidence="5 7"/>
<dbReference type="KEGG" id="svp:Pan189_01930"/>
<comment type="caution">
    <text evidence="5">Lacks conserved residue(s) required for the propagation of feature annotation.</text>
</comment>
<dbReference type="RefSeq" id="WP_145362106.1">
    <property type="nucleotide sequence ID" value="NZ_CP036268.1"/>
</dbReference>
<keyword evidence="2 5" id="KW-0545">Nucleotide biosynthesis</keyword>
<name>A0A517QW93_9PLAN</name>
<dbReference type="EMBL" id="CP036268">
    <property type="protein sequence ID" value="QDT35840.1"/>
    <property type="molecule type" value="Genomic_DNA"/>
</dbReference>
<evidence type="ECO:0000256" key="5">
    <source>
        <dbReference type="HAMAP-Rule" id="MF_00235"/>
    </source>
</evidence>
<evidence type="ECO:0000313" key="8">
    <source>
        <dbReference type="EMBL" id="QDT35840.1"/>
    </source>
</evidence>
<reference evidence="8 9" key="1">
    <citation type="submission" date="2019-02" db="EMBL/GenBank/DDBJ databases">
        <title>Deep-cultivation of Planctomycetes and their phenomic and genomic characterization uncovers novel biology.</title>
        <authorList>
            <person name="Wiegand S."/>
            <person name="Jogler M."/>
            <person name="Boedeker C."/>
            <person name="Pinto D."/>
            <person name="Vollmers J."/>
            <person name="Rivas-Marin E."/>
            <person name="Kohn T."/>
            <person name="Peeters S.H."/>
            <person name="Heuer A."/>
            <person name="Rast P."/>
            <person name="Oberbeckmann S."/>
            <person name="Bunk B."/>
            <person name="Jeske O."/>
            <person name="Meyerdierks A."/>
            <person name="Storesund J.E."/>
            <person name="Kallscheuer N."/>
            <person name="Luecker S."/>
            <person name="Lage O.M."/>
            <person name="Pohl T."/>
            <person name="Merkel B.J."/>
            <person name="Hornburger P."/>
            <person name="Mueller R.-W."/>
            <person name="Bruemmer F."/>
            <person name="Labrenz M."/>
            <person name="Spormann A.M."/>
            <person name="Op den Camp H."/>
            <person name="Overmann J."/>
            <person name="Amann R."/>
            <person name="Jetten M.S.M."/>
            <person name="Mascher T."/>
            <person name="Medema M.H."/>
            <person name="Devos D.P."/>
            <person name="Kaster A.-K."/>
            <person name="Ovreas L."/>
            <person name="Rohde M."/>
            <person name="Galperin M.Y."/>
            <person name="Jogler C."/>
        </authorList>
    </citation>
    <scope>NUCLEOTIDE SEQUENCE [LARGE SCALE GENOMIC DNA]</scope>
    <source>
        <strain evidence="8 9">Pan189</strain>
    </source>
</reference>
<dbReference type="CDD" id="cd01428">
    <property type="entry name" value="ADK"/>
    <property type="match status" value="1"/>
</dbReference>
<keyword evidence="4 5" id="KW-0418">Kinase</keyword>
<evidence type="ECO:0000256" key="6">
    <source>
        <dbReference type="RuleBase" id="RU003330"/>
    </source>
</evidence>
<comment type="catalytic activity">
    <reaction evidence="5 7">
        <text>AMP + ATP = 2 ADP</text>
        <dbReference type="Rhea" id="RHEA:12973"/>
        <dbReference type="ChEBI" id="CHEBI:30616"/>
        <dbReference type="ChEBI" id="CHEBI:456215"/>
        <dbReference type="ChEBI" id="CHEBI:456216"/>
        <dbReference type="EC" id="2.7.4.3"/>
    </reaction>
</comment>
<comment type="subunit">
    <text evidence="5 7">Monomer.</text>
</comment>
<dbReference type="GO" id="GO:0005737">
    <property type="term" value="C:cytoplasm"/>
    <property type="evidence" value="ECO:0007669"/>
    <property type="project" value="UniProtKB-SubCell"/>
</dbReference>
<comment type="subcellular location">
    <subcellularLocation>
        <location evidence="5 7">Cytoplasm</location>
    </subcellularLocation>
</comment>
<feature type="binding site" evidence="5">
    <location>
        <position position="181"/>
    </location>
    <ligand>
        <name>ATP</name>
        <dbReference type="ChEBI" id="CHEBI:30616"/>
    </ligand>
</feature>
<dbReference type="GO" id="GO:0004017">
    <property type="term" value="F:AMP kinase activity"/>
    <property type="evidence" value="ECO:0007669"/>
    <property type="project" value="UniProtKB-UniRule"/>
</dbReference>
<feature type="binding site" evidence="5">
    <location>
        <position position="105"/>
    </location>
    <ligand>
        <name>AMP</name>
        <dbReference type="ChEBI" id="CHEBI:456215"/>
    </ligand>
</feature>
<evidence type="ECO:0000256" key="2">
    <source>
        <dbReference type="ARBA" id="ARBA00022727"/>
    </source>
</evidence>
<feature type="binding site" evidence="5">
    <location>
        <position position="142"/>
    </location>
    <ligand>
        <name>AMP</name>
        <dbReference type="ChEBI" id="CHEBI:456215"/>
    </ligand>
</feature>
<evidence type="ECO:0000256" key="3">
    <source>
        <dbReference type="ARBA" id="ARBA00022741"/>
    </source>
</evidence>
<feature type="binding site" evidence="5">
    <location>
        <position position="43"/>
    </location>
    <ligand>
        <name>AMP</name>
        <dbReference type="ChEBI" id="CHEBI:456215"/>
    </ligand>
</feature>
<dbReference type="UniPathway" id="UPA00588">
    <property type="reaction ID" value="UER00649"/>
</dbReference>
<evidence type="ECO:0000313" key="9">
    <source>
        <dbReference type="Proteomes" id="UP000317318"/>
    </source>
</evidence>
<feature type="binding site" evidence="5">
    <location>
        <position position="136"/>
    </location>
    <ligand>
        <name>ATP</name>
        <dbReference type="ChEBI" id="CHEBI:30616"/>
    </ligand>
</feature>
<sequence>MSQNGRYKAALLFGAPGVGKGTQGKILGLVPGFFHLSSGDVFRSIDIESDEGQVIYKYISKGELVPDDLTVKIWRKALEAYIFLSRFKPREDLLILDGIPRNVHQAEMISEVIDVRAVVHLTCLDLDQMVDRIKRRAIRESRVDDANESIIRHRFNVYEQDTAPVLNCYPDEMINSIDAMGSPAMVLTKVLEVVGPVQEEIFRANAAAKQ</sequence>
<feature type="binding site" evidence="5">
    <location>
        <begin position="63"/>
        <end position="65"/>
    </location>
    <ligand>
        <name>AMP</name>
        <dbReference type="ChEBI" id="CHEBI:456215"/>
    </ligand>
</feature>